<proteinExistence type="predicted"/>
<dbReference type="SMART" id="SM00418">
    <property type="entry name" value="HTH_ARSR"/>
    <property type="match status" value="1"/>
</dbReference>
<evidence type="ECO:0000256" key="3">
    <source>
        <dbReference type="ARBA" id="ARBA00023163"/>
    </source>
</evidence>
<dbReference type="PANTHER" id="PTHR43132:SF2">
    <property type="entry name" value="ARSENICAL RESISTANCE OPERON REPRESSOR ARSR-RELATED"/>
    <property type="match status" value="1"/>
</dbReference>
<dbReference type="InterPro" id="IPR011991">
    <property type="entry name" value="ArsR-like_HTH"/>
</dbReference>
<dbReference type="GO" id="GO:0003700">
    <property type="term" value="F:DNA-binding transcription factor activity"/>
    <property type="evidence" value="ECO:0007669"/>
    <property type="project" value="InterPro"/>
</dbReference>
<dbReference type="PROSITE" id="PS50987">
    <property type="entry name" value="HTH_ARSR_2"/>
    <property type="match status" value="1"/>
</dbReference>
<sequence>MEENDVVRALGALAQPLRLQVFRALVVVGETGLTPGAIQEALGVPAATLSFHLKELVASGLVSQERSSRNLIYRAAYGRMNELLGYLTENCCQGAACAVESTSTNCGC</sequence>
<dbReference type="GO" id="GO:0003677">
    <property type="term" value="F:DNA binding"/>
    <property type="evidence" value="ECO:0007669"/>
    <property type="project" value="UniProtKB-KW"/>
</dbReference>
<evidence type="ECO:0000313" key="6">
    <source>
        <dbReference type="Proteomes" id="UP000197468"/>
    </source>
</evidence>
<evidence type="ECO:0000256" key="1">
    <source>
        <dbReference type="ARBA" id="ARBA00023015"/>
    </source>
</evidence>
<dbReference type="EMBL" id="NIOF01000012">
    <property type="protein sequence ID" value="OWQ85669.1"/>
    <property type="molecule type" value="Genomic_DNA"/>
</dbReference>
<reference evidence="5 6" key="1">
    <citation type="journal article" date="2008" name="Int. J. Syst. Evol. Microbiol.">
        <title>Description of Roseateles aquatilis sp. nov. and Roseateles terrae sp. nov., in the class Betaproteobacteria, and emended description of the genus Roseateles.</title>
        <authorList>
            <person name="Gomila M."/>
            <person name="Bowien B."/>
            <person name="Falsen E."/>
            <person name="Moore E.R."/>
            <person name="Lalucat J."/>
        </authorList>
    </citation>
    <scope>NUCLEOTIDE SEQUENCE [LARGE SCALE GENOMIC DNA]</scope>
    <source>
        <strain evidence="5 6">CCUG 48205</strain>
    </source>
</reference>
<dbReference type="NCBIfam" id="NF033788">
    <property type="entry name" value="HTH_metalloreg"/>
    <property type="match status" value="1"/>
</dbReference>
<dbReference type="InterPro" id="IPR051011">
    <property type="entry name" value="Metal_resp_trans_reg"/>
</dbReference>
<dbReference type="CDD" id="cd00090">
    <property type="entry name" value="HTH_ARSR"/>
    <property type="match status" value="1"/>
</dbReference>
<evidence type="ECO:0000313" key="5">
    <source>
        <dbReference type="EMBL" id="OWQ85669.1"/>
    </source>
</evidence>
<accession>A0A246IZ98</accession>
<dbReference type="Gene3D" id="1.10.10.10">
    <property type="entry name" value="Winged helix-like DNA-binding domain superfamily/Winged helix DNA-binding domain"/>
    <property type="match status" value="1"/>
</dbReference>
<dbReference type="InterPro" id="IPR036390">
    <property type="entry name" value="WH_DNA-bd_sf"/>
</dbReference>
<dbReference type="RefSeq" id="WP_088386972.1">
    <property type="nucleotide sequence ID" value="NZ_NIOF01000012.1"/>
</dbReference>
<dbReference type="Proteomes" id="UP000197468">
    <property type="component" value="Unassembled WGS sequence"/>
</dbReference>
<name>A0A246IZ98_9BURK</name>
<dbReference type="PANTHER" id="PTHR43132">
    <property type="entry name" value="ARSENICAL RESISTANCE OPERON REPRESSOR ARSR-RELATED"/>
    <property type="match status" value="1"/>
</dbReference>
<evidence type="ECO:0000256" key="2">
    <source>
        <dbReference type="ARBA" id="ARBA00023125"/>
    </source>
</evidence>
<keyword evidence="1" id="KW-0805">Transcription regulation</keyword>
<organism evidence="5 6">
    <name type="scientific">Roseateles aquatilis</name>
    <dbReference type="NCBI Taxonomy" id="431061"/>
    <lineage>
        <taxon>Bacteria</taxon>
        <taxon>Pseudomonadati</taxon>
        <taxon>Pseudomonadota</taxon>
        <taxon>Betaproteobacteria</taxon>
        <taxon>Burkholderiales</taxon>
        <taxon>Sphaerotilaceae</taxon>
        <taxon>Roseateles</taxon>
    </lineage>
</organism>
<keyword evidence="3" id="KW-0804">Transcription</keyword>
<keyword evidence="2" id="KW-0238">DNA-binding</keyword>
<dbReference type="SUPFAM" id="SSF46785">
    <property type="entry name" value="Winged helix' DNA-binding domain"/>
    <property type="match status" value="1"/>
</dbReference>
<evidence type="ECO:0000259" key="4">
    <source>
        <dbReference type="PROSITE" id="PS50987"/>
    </source>
</evidence>
<feature type="domain" description="HTH arsR-type" evidence="4">
    <location>
        <begin position="1"/>
        <end position="95"/>
    </location>
</feature>
<keyword evidence="6" id="KW-1185">Reference proteome</keyword>
<dbReference type="InterPro" id="IPR001845">
    <property type="entry name" value="HTH_ArsR_DNA-bd_dom"/>
</dbReference>
<dbReference type="Pfam" id="PF12840">
    <property type="entry name" value="HTH_20"/>
    <property type="match status" value="1"/>
</dbReference>
<dbReference type="AlphaFoldDB" id="A0A246IZ98"/>
<dbReference type="PRINTS" id="PR00778">
    <property type="entry name" value="HTHARSR"/>
</dbReference>
<dbReference type="OrthoDB" id="5297460at2"/>
<gene>
    <name evidence="5" type="ORF">CDN99_21545</name>
</gene>
<dbReference type="InterPro" id="IPR036388">
    <property type="entry name" value="WH-like_DNA-bd_sf"/>
</dbReference>
<protein>
    <submittedName>
        <fullName evidence="5">Transcriptional regulator</fullName>
    </submittedName>
</protein>
<comment type="caution">
    <text evidence="5">The sequence shown here is derived from an EMBL/GenBank/DDBJ whole genome shotgun (WGS) entry which is preliminary data.</text>
</comment>